<dbReference type="HOGENOM" id="CLU_2134519_0_0_1"/>
<reference evidence="2 3" key="1">
    <citation type="submission" date="2014-04" db="EMBL/GenBank/DDBJ databases">
        <authorList>
            <consortium name="DOE Joint Genome Institute"/>
            <person name="Kuo A."/>
            <person name="Kohler A."/>
            <person name="Costa M.D."/>
            <person name="Nagy L.G."/>
            <person name="Floudas D."/>
            <person name="Copeland A."/>
            <person name="Barry K.W."/>
            <person name="Cichocki N."/>
            <person name="Veneault-Fourrey C."/>
            <person name="LaButti K."/>
            <person name="Lindquist E.A."/>
            <person name="Lipzen A."/>
            <person name="Lundell T."/>
            <person name="Morin E."/>
            <person name="Murat C."/>
            <person name="Sun H."/>
            <person name="Tunlid A."/>
            <person name="Henrissat B."/>
            <person name="Grigoriev I.V."/>
            <person name="Hibbett D.S."/>
            <person name="Martin F."/>
            <person name="Nordberg H.P."/>
            <person name="Cantor M.N."/>
            <person name="Hua S.X."/>
        </authorList>
    </citation>
    <scope>NUCLEOTIDE SEQUENCE [LARGE SCALE GENOMIC DNA]</scope>
    <source>
        <strain evidence="2 3">441</strain>
    </source>
</reference>
<protein>
    <recommendedName>
        <fullName evidence="4">DUF305 domain-containing protein</fullName>
    </recommendedName>
</protein>
<dbReference type="AlphaFoldDB" id="A0A0C9Z4J4"/>
<dbReference type="EMBL" id="KN833830">
    <property type="protein sequence ID" value="KIK17387.1"/>
    <property type="molecule type" value="Genomic_DNA"/>
</dbReference>
<proteinExistence type="predicted"/>
<keyword evidence="3" id="KW-1185">Reference proteome</keyword>
<organism evidence="2 3">
    <name type="scientific">Pisolithus microcarpus 441</name>
    <dbReference type="NCBI Taxonomy" id="765257"/>
    <lineage>
        <taxon>Eukaryota</taxon>
        <taxon>Fungi</taxon>
        <taxon>Dikarya</taxon>
        <taxon>Basidiomycota</taxon>
        <taxon>Agaricomycotina</taxon>
        <taxon>Agaricomycetes</taxon>
        <taxon>Agaricomycetidae</taxon>
        <taxon>Boletales</taxon>
        <taxon>Sclerodermatineae</taxon>
        <taxon>Pisolithaceae</taxon>
        <taxon>Pisolithus</taxon>
    </lineage>
</organism>
<feature type="chain" id="PRO_5002223557" description="DUF305 domain-containing protein" evidence="1">
    <location>
        <begin position="22"/>
        <end position="113"/>
    </location>
</feature>
<evidence type="ECO:0000256" key="1">
    <source>
        <dbReference type="SAM" id="SignalP"/>
    </source>
</evidence>
<gene>
    <name evidence="2" type="ORF">PISMIDRAFT_15165</name>
</gene>
<sequence length="113" mass="13207">MDKLNHLLIMINQWILSFSICGPLAFTTPPTSQFLEYATHQAIDYMDARTPQLDPSSPLNDAIQAHEAHMLQAYHMLRQMDVPAPLIQQHDQLSGRIREELRRIREIKIMEWN</sequence>
<accession>A0A0C9Z4J4</accession>
<evidence type="ECO:0000313" key="2">
    <source>
        <dbReference type="EMBL" id="KIK17387.1"/>
    </source>
</evidence>
<evidence type="ECO:0008006" key="4">
    <source>
        <dbReference type="Google" id="ProtNLM"/>
    </source>
</evidence>
<reference evidence="3" key="2">
    <citation type="submission" date="2015-01" db="EMBL/GenBank/DDBJ databases">
        <title>Evolutionary Origins and Diversification of the Mycorrhizal Mutualists.</title>
        <authorList>
            <consortium name="DOE Joint Genome Institute"/>
            <consortium name="Mycorrhizal Genomics Consortium"/>
            <person name="Kohler A."/>
            <person name="Kuo A."/>
            <person name="Nagy L.G."/>
            <person name="Floudas D."/>
            <person name="Copeland A."/>
            <person name="Barry K.W."/>
            <person name="Cichocki N."/>
            <person name="Veneault-Fourrey C."/>
            <person name="LaButti K."/>
            <person name="Lindquist E.A."/>
            <person name="Lipzen A."/>
            <person name="Lundell T."/>
            <person name="Morin E."/>
            <person name="Murat C."/>
            <person name="Riley R."/>
            <person name="Ohm R."/>
            <person name="Sun H."/>
            <person name="Tunlid A."/>
            <person name="Henrissat B."/>
            <person name="Grigoriev I.V."/>
            <person name="Hibbett D.S."/>
            <person name="Martin F."/>
        </authorList>
    </citation>
    <scope>NUCLEOTIDE SEQUENCE [LARGE SCALE GENOMIC DNA]</scope>
    <source>
        <strain evidence="3">441</strain>
    </source>
</reference>
<evidence type="ECO:0000313" key="3">
    <source>
        <dbReference type="Proteomes" id="UP000054018"/>
    </source>
</evidence>
<name>A0A0C9Z4J4_9AGAM</name>
<feature type="signal peptide" evidence="1">
    <location>
        <begin position="1"/>
        <end position="21"/>
    </location>
</feature>
<keyword evidence="1" id="KW-0732">Signal</keyword>
<dbReference type="Proteomes" id="UP000054018">
    <property type="component" value="Unassembled WGS sequence"/>
</dbReference>